<dbReference type="PANTHER" id="PTHR43819">
    <property type="entry name" value="ARCHAEAL-TYPE GLUTAMATE SYNTHASE [NADPH]"/>
    <property type="match status" value="1"/>
</dbReference>
<keyword evidence="5" id="KW-1185">Reference proteome</keyword>
<comment type="caution">
    <text evidence="4">The sequence shown here is derived from an EMBL/GenBank/DDBJ whole genome shotgun (WGS) entry which is preliminary data.</text>
</comment>
<protein>
    <submittedName>
        <fullName evidence="4">Glutamate synthase domain-containing protein 2</fullName>
    </submittedName>
</protein>
<feature type="domain" description="Glutamate synthase" evidence="3">
    <location>
        <begin position="154"/>
        <end position="470"/>
    </location>
</feature>
<proteinExistence type="inferred from homology"/>
<dbReference type="InParanoid" id="A0A543B403"/>
<dbReference type="RefSeq" id="WP_142044976.1">
    <property type="nucleotide sequence ID" value="NZ_JBHTGS010000002.1"/>
</dbReference>
<comment type="similarity">
    <text evidence="1 2">Belongs to the glutamate synthase family.</text>
</comment>
<evidence type="ECO:0000256" key="1">
    <source>
        <dbReference type="ARBA" id="ARBA00009716"/>
    </source>
</evidence>
<dbReference type="SUPFAM" id="SSF51395">
    <property type="entry name" value="FMN-linked oxidoreductases"/>
    <property type="match status" value="1"/>
</dbReference>
<dbReference type="InterPro" id="IPR027283">
    <property type="entry name" value="YerD"/>
</dbReference>
<evidence type="ECO:0000256" key="2">
    <source>
        <dbReference type="PIRNR" id="PIRNR006429"/>
    </source>
</evidence>
<dbReference type="Proteomes" id="UP000317043">
    <property type="component" value="Unassembled WGS sequence"/>
</dbReference>
<dbReference type="PIRSF" id="PIRSF500060">
    <property type="entry name" value="UCP500060"/>
    <property type="match status" value="1"/>
</dbReference>
<evidence type="ECO:0000313" key="4">
    <source>
        <dbReference type="EMBL" id="TQL79569.1"/>
    </source>
</evidence>
<dbReference type="CDD" id="cd02808">
    <property type="entry name" value="GltS_FMN"/>
    <property type="match status" value="1"/>
</dbReference>
<dbReference type="Gene3D" id="3.20.20.70">
    <property type="entry name" value="Aldolase class I"/>
    <property type="match status" value="1"/>
</dbReference>
<accession>A0A543B403</accession>
<name>A0A543B403_9ACTN</name>
<dbReference type="InterPro" id="IPR024188">
    <property type="entry name" value="GltB"/>
</dbReference>
<reference evidence="4 5" key="1">
    <citation type="submission" date="2019-06" db="EMBL/GenBank/DDBJ databases">
        <title>Sequencing the genomes of 1000 actinobacteria strains.</title>
        <authorList>
            <person name="Klenk H.-P."/>
        </authorList>
    </citation>
    <scope>NUCLEOTIDE SEQUENCE [LARGE SCALE GENOMIC DNA]</scope>
    <source>
        <strain evidence="4 5">DSM 45928</strain>
    </source>
</reference>
<dbReference type="PIRSF" id="PIRSF006429">
    <property type="entry name" value="GOGAT_lg_2"/>
    <property type="match status" value="1"/>
</dbReference>
<organism evidence="4 5">
    <name type="scientific">Stackebrandtia endophytica</name>
    <dbReference type="NCBI Taxonomy" id="1496996"/>
    <lineage>
        <taxon>Bacteria</taxon>
        <taxon>Bacillati</taxon>
        <taxon>Actinomycetota</taxon>
        <taxon>Actinomycetes</taxon>
        <taxon>Glycomycetales</taxon>
        <taxon>Glycomycetaceae</taxon>
        <taxon>Stackebrandtia</taxon>
    </lineage>
</organism>
<dbReference type="InterPro" id="IPR013785">
    <property type="entry name" value="Aldolase_TIM"/>
</dbReference>
<sequence length="527" mass="57024">MLRYLTLALALALLIVGALLTAVVSPWWLWLALPALVVVAVGVWDLLQTRHSVLRNYPVLGHFRFWFESVRPELQQYFIERDTDGRPFDRVARSLVYERAKGDNQEKAFGTELDVYEIGQEFLVHSIAPKTMPTTQHRVVVGGPQCRRPYSMALLNVSAMSFGSLSANAILALNTGAKLGGFAHDTGEGGLSRYHLEPGGDLVWEIGSGYFGCRTPAGGFDVEQFADKASAEQVKAISIKLSQGAKPGIGGVMPAAKMTAEIARARGVPVGEKCVSPPAHSAFEGPAGLLEFVARLRERSGGKPTGFKLCVGDPAEFLSVCKAMLATEILPDFIIVDGSEGGTGAAPVEFEDHMGMPLTNGLIFVHNALTGVGVRDRMRVGASGKIASGADIVKRMIQGADYTNAARAMMMALGCIQAQRCHTNTCPVGVTTQDPTRTRALVIPDKAQRVARFQHETVASAAQLIAAMGLAGPQELRPSLLMRRTADHTVLRYDEIHHPLTTGQLLSDPPGWWANHWGRARADRYEH</sequence>
<gene>
    <name evidence="4" type="ORF">FB566_5179</name>
</gene>
<dbReference type="OrthoDB" id="9758182at2"/>
<dbReference type="AlphaFoldDB" id="A0A543B403"/>
<dbReference type="EMBL" id="VFOW01000001">
    <property type="protein sequence ID" value="TQL79569.1"/>
    <property type="molecule type" value="Genomic_DNA"/>
</dbReference>
<evidence type="ECO:0000313" key="5">
    <source>
        <dbReference type="Proteomes" id="UP000317043"/>
    </source>
</evidence>
<evidence type="ECO:0000259" key="3">
    <source>
        <dbReference type="Pfam" id="PF01645"/>
    </source>
</evidence>
<dbReference type="InterPro" id="IPR002932">
    <property type="entry name" value="Glu_synthdom"/>
</dbReference>
<dbReference type="GO" id="GO:0015930">
    <property type="term" value="F:glutamate synthase activity"/>
    <property type="evidence" value="ECO:0007669"/>
    <property type="project" value="InterPro"/>
</dbReference>
<dbReference type="PANTHER" id="PTHR43819:SF1">
    <property type="entry name" value="ARCHAEAL-TYPE GLUTAMATE SYNTHASE [NADPH]"/>
    <property type="match status" value="1"/>
</dbReference>
<dbReference type="Pfam" id="PF01645">
    <property type="entry name" value="Glu_synthase"/>
    <property type="match status" value="1"/>
</dbReference>
<dbReference type="GO" id="GO:0006537">
    <property type="term" value="P:glutamate biosynthetic process"/>
    <property type="evidence" value="ECO:0007669"/>
    <property type="project" value="InterPro"/>
</dbReference>